<dbReference type="OrthoDB" id="1773at2759"/>
<keyword evidence="3 5" id="KW-0460">Magnesium</keyword>
<dbReference type="GO" id="GO:0000287">
    <property type="term" value="F:magnesium ion binding"/>
    <property type="evidence" value="ECO:0007669"/>
    <property type="project" value="TreeGrafter"/>
</dbReference>
<dbReference type="STRING" id="5364.A0A5C3MTI6"/>
<evidence type="ECO:0000256" key="5">
    <source>
        <dbReference type="PIRSR" id="PIRSR015582-2"/>
    </source>
</evidence>
<feature type="binding site" evidence="4">
    <location>
        <position position="181"/>
    </location>
    <ligand>
        <name>substrate</name>
    </ligand>
</feature>
<dbReference type="InterPro" id="IPR015813">
    <property type="entry name" value="Pyrv/PenolPyrv_kinase-like_dom"/>
</dbReference>
<feature type="binding site" evidence="5">
    <location>
        <position position="181"/>
    </location>
    <ligand>
        <name>Mg(2+)</name>
        <dbReference type="ChEBI" id="CHEBI:18420"/>
    </ligand>
</feature>
<accession>A0A5C3MTI6</accession>
<reference evidence="7 8" key="1">
    <citation type="journal article" date="2019" name="Nat. Ecol. Evol.">
        <title>Megaphylogeny resolves global patterns of mushroom evolution.</title>
        <authorList>
            <person name="Varga T."/>
            <person name="Krizsan K."/>
            <person name="Foldi C."/>
            <person name="Dima B."/>
            <person name="Sanchez-Garcia M."/>
            <person name="Sanchez-Ramirez S."/>
            <person name="Szollosi G.J."/>
            <person name="Szarkandi J.G."/>
            <person name="Papp V."/>
            <person name="Albert L."/>
            <person name="Andreopoulos W."/>
            <person name="Angelini C."/>
            <person name="Antonin V."/>
            <person name="Barry K.W."/>
            <person name="Bougher N.L."/>
            <person name="Buchanan P."/>
            <person name="Buyck B."/>
            <person name="Bense V."/>
            <person name="Catcheside P."/>
            <person name="Chovatia M."/>
            <person name="Cooper J."/>
            <person name="Damon W."/>
            <person name="Desjardin D."/>
            <person name="Finy P."/>
            <person name="Geml J."/>
            <person name="Haridas S."/>
            <person name="Hughes K."/>
            <person name="Justo A."/>
            <person name="Karasinski D."/>
            <person name="Kautmanova I."/>
            <person name="Kiss B."/>
            <person name="Kocsube S."/>
            <person name="Kotiranta H."/>
            <person name="LaButti K.M."/>
            <person name="Lechner B.E."/>
            <person name="Liimatainen K."/>
            <person name="Lipzen A."/>
            <person name="Lukacs Z."/>
            <person name="Mihaltcheva S."/>
            <person name="Morgado L.N."/>
            <person name="Niskanen T."/>
            <person name="Noordeloos M.E."/>
            <person name="Ohm R.A."/>
            <person name="Ortiz-Santana B."/>
            <person name="Ovrebo C."/>
            <person name="Racz N."/>
            <person name="Riley R."/>
            <person name="Savchenko A."/>
            <person name="Shiryaev A."/>
            <person name="Soop K."/>
            <person name="Spirin V."/>
            <person name="Szebenyi C."/>
            <person name="Tomsovsky M."/>
            <person name="Tulloss R.E."/>
            <person name="Uehling J."/>
            <person name="Grigoriev I.V."/>
            <person name="Vagvolgyi C."/>
            <person name="Papp T."/>
            <person name="Martin F.M."/>
            <person name="Miettinen O."/>
            <person name="Hibbett D.S."/>
            <person name="Nagy L.G."/>
        </authorList>
    </citation>
    <scope>NUCLEOTIDE SEQUENCE [LARGE SCALE GENOMIC DNA]</scope>
    <source>
        <strain evidence="7 8">OMC1185</strain>
    </source>
</reference>
<proteinExistence type="predicted"/>
<evidence type="ECO:0000313" key="8">
    <source>
        <dbReference type="Proteomes" id="UP000305948"/>
    </source>
</evidence>
<feature type="binding site" evidence="4">
    <location>
        <position position="114"/>
    </location>
    <ligand>
        <name>substrate</name>
    </ligand>
</feature>
<dbReference type="Pfam" id="PF03328">
    <property type="entry name" value="HpcH_HpaI"/>
    <property type="match status" value="1"/>
</dbReference>
<evidence type="ECO:0000313" key="7">
    <source>
        <dbReference type="EMBL" id="TFK48694.1"/>
    </source>
</evidence>
<dbReference type="InterPro" id="IPR040442">
    <property type="entry name" value="Pyrv_kinase-like_dom_sf"/>
</dbReference>
<name>A0A5C3MTI6_9AGAM</name>
<comment type="cofactor">
    <cofactor evidence="1">
        <name>Mg(2+)</name>
        <dbReference type="ChEBI" id="CHEBI:18420"/>
    </cofactor>
</comment>
<evidence type="ECO:0000256" key="3">
    <source>
        <dbReference type="ARBA" id="ARBA00022842"/>
    </source>
</evidence>
<keyword evidence="2 5" id="KW-0479">Metal-binding</keyword>
<evidence type="ECO:0000259" key="6">
    <source>
        <dbReference type="Pfam" id="PF03328"/>
    </source>
</evidence>
<dbReference type="Gene3D" id="3.20.20.60">
    <property type="entry name" value="Phosphoenolpyruvate-binding domains"/>
    <property type="match status" value="1"/>
</dbReference>
<evidence type="ECO:0000256" key="2">
    <source>
        <dbReference type="ARBA" id="ARBA00022723"/>
    </source>
</evidence>
<sequence>MALYTRFSFRLAAKTQATCPRLVVGPLSHARRCKSSLSKAVPDGTSDVQLKRSYLYVPAASDRMLEKSLTNKSDMIIYDLEDSVPPSKEDKAAARHRLVSFIRDLPHPSGVGVRVNSVGTDAFDKDIGQVLELGQTIRTILMPKIHSAADLDIVSEQIHRSRDQRPSGSLEHNLNIIASIESAKGLWNVGEIAGWQSKHGPVLGGRVNALLFAAEDFCADTSIIRTSSRQELLYARSRIVNAAKAFGLQAIDMVCVNYKDLDYLKKECEDGRRLGFNGKQAIHPTQVDIIHETYVPTEKEIERAANILRQMLQAHVSKKGAVGIDLEGGGKEMVDAPMLKQAANTIAMAKSAGLYIPNIA</sequence>
<dbReference type="EMBL" id="ML213518">
    <property type="protein sequence ID" value="TFK48694.1"/>
    <property type="molecule type" value="Genomic_DNA"/>
</dbReference>
<organism evidence="7 8">
    <name type="scientific">Heliocybe sulcata</name>
    <dbReference type="NCBI Taxonomy" id="5364"/>
    <lineage>
        <taxon>Eukaryota</taxon>
        <taxon>Fungi</taxon>
        <taxon>Dikarya</taxon>
        <taxon>Basidiomycota</taxon>
        <taxon>Agaricomycotina</taxon>
        <taxon>Agaricomycetes</taxon>
        <taxon>Gloeophyllales</taxon>
        <taxon>Gloeophyllaceae</taxon>
        <taxon>Heliocybe</taxon>
    </lineage>
</organism>
<dbReference type="GO" id="GO:0016829">
    <property type="term" value="F:lyase activity"/>
    <property type="evidence" value="ECO:0007669"/>
    <property type="project" value="UniProtKB-KW"/>
</dbReference>
<keyword evidence="8" id="KW-1185">Reference proteome</keyword>
<evidence type="ECO:0000256" key="4">
    <source>
        <dbReference type="PIRSR" id="PIRSR015582-1"/>
    </source>
</evidence>
<gene>
    <name evidence="7" type="ORF">OE88DRAFT_1737477</name>
</gene>
<dbReference type="PANTHER" id="PTHR32308">
    <property type="entry name" value="LYASE BETA SUBUNIT, PUTATIVE (AFU_ORTHOLOGUE AFUA_4G13030)-RELATED"/>
    <property type="match status" value="1"/>
</dbReference>
<evidence type="ECO:0000256" key="1">
    <source>
        <dbReference type="ARBA" id="ARBA00001946"/>
    </source>
</evidence>
<keyword evidence="7" id="KW-0456">Lyase</keyword>
<dbReference type="AlphaFoldDB" id="A0A5C3MTI6"/>
<dbReference type="InterPro" id="IPR011206">
    <property type="entry name" value="Citrate_lyase_beta/mcl1/mcl2"/>
</dbReference>
<dbReference type="SUPFAM" id="SSF51621">
    <property type="entry name" value="Phosphoenolpyruvate/pyruvate domain"/>
    <property type="match status" value="1"/>
</dbReference>
<feature type="domain" description="HpcH/HpaI aldolase/citrate lyase" evidence="6">
    <location>
        <begin position="52"/>
        <end position="284"/>
    </location>
</feature>
<dbReference type="InterPro" id="IPR005000">
    <property type="entry name" value="Aldolase/citrate-lyase_domain"/>
</dbReference>
<dbReference type="Proteomes" id="UP000305948">
    <property type="component" value="Unassembled WGS sequence"/>
</dbReference>
<feature type="binding site" evidence="5">
    <location>
        <position position="216"/>
    </location>
    <ligand>
        <name>Mg(2+)</name>
        <dbReference type="ChEBI" id="CHEBI:18420"/>
    </ligand>
</feature>
<protein>
    <submittedName>
        <fullName evidence="7">Citrate lyase beta subunit</fullName>
    </submittedName>
</protein>
<dbReference type="GO" id="GO:0006107">
    <property type="term" value="P:oxaloacetate metabolic process"/>
    <property type="evidence" value="ECO:0007669"/>
    <property type="project" value="TreeGrafter"/>
</dbReference>
<dbReference type="PANTHER" id="PTHR32308:SF0">
    <property type="entry name" value="HPCH_HPAI ALDOLASE_CITRATE LYASE DOMAIN-CONTAINING PROTEIN"/>
    <property type="match status" value="1"/>
</dbReference>
<dbReference type="PIRSF" id="PIRSF015582">
    <property type="entry name" value="Cit_lyase_B"/>
    <property type="match status" value="1"/>
</dbReference>